<dbReference type="Proteomes" id="UP001157006">
    <property type="component" value="Chromosome 3"/>
</dbReference>
<dbReference type="EMBL" id="OX451738">
    <property type="protein sequence ID" value="CAI8601640.1"/>
    <property type="molecule type" value="Genomic_DNA"/>
</dbReference>
<accession>A0AAV0ZT13</accession>
<feature type="compositionally biased region" description="Low complexity" evidence="1">
    <location>
        <begin position="139"/>
        <end position="155"/>
    </location>
</feature>
<feature type="transmembrane region" description="Helical" evidence="2">
    <location>
        <begin position="37"/>
        <end position="59"/>
    </location>
</feature>
<evidence type="ECO:0000256" key="1">
    <source>
        <dbReference type="SAM" id="MobiDB-lite"/>
    </source>
</evidence>
<evidence type="ECO:0000313" key="4">
    <source>
        <dbReference type="Proteomes" id="UP001157006"/>
    </source>
</evidence>
<sequence>MTFINRKRNGKFPGRKKRETNGIRPMRTEMSETTIHYWVYIVLIFLTFSLICYITWLLFGLSFFLKIGLSIGGRALSFALVKCGLSGGLAWAIGCVLRALFSAEEMPLWMYPSGADAGSGSGDGAGGRGFRWTDLFGKSSTGNSETGGNSVSSSEPSINKPAPHSPEPVAPEVDRGRPLIPEDENDNHLMPAQARMEELAHRLSINSIQKNLSREEWGSIITAQIVVEESIEAALVYDGYPAAAILAKRHQIRGFMFYPGGTSLTEKTYVGYVRSIDNLGTHASVPYKRVIQAIRQHNLSL</sequence>
<feature type="region of interest" description="Disordered" evidence="1">
    <location>
        <begin position="139"/>
        <end position="186"/>
    </location>
</feature>
<dbReference type="AlphaFoldDB" id="A0AAV0ZT13"/>
<keyword evidence="2" id="KW-0812">Transmembrane</keyword>
<reference evidence="3 4" key="1">
    <citation type="submission" date="2023-01" db="EMBL/GenBank/DDBJ databases">
        <authorList>
            <person name="Kreplak J."/>
        </authorList>
    </citation>
    <scope>NUCLEOTIDE SEQUENCE [LARGE SCALE GENOMIC DNA]</scope>
</reference>
<keyword evidence="2" id="KW-1133">Transmembrane helix</keyword>
<keyword evidence="2" id="KW-0472">Membrane</keyword>
<gene>
    <name evidence="3" type="ORF">VFH_III004280</name>
</gene>
<evidence type="ECO:0000256" key="2">
    <source>
        <dbReference type="SAM" id="Phobius"/>
    </source>
</evidence>
<organism evidence="3 4">
    <name type="scientific">Vicia faba</name>
    <name type="common">Broad bean</name>
    <name type="synonym">Faba vulgaris</name>
    <dbReference type="NCBI Taxonomy" id="3906"/>
    <lineage>
        <taxon>Eukaryota</taxon>
        <taxon>Viridiplantae</taxon>
        <taxon>Streptophyta</taxon>
        <taxon>Embryophyta</taxon>
        <taxon>Tracheophyta</taxon>
        <taxon>Spermatophyta</taxon>
        <taxon>Magnoliopsida</taxon>
        <taxon>eudicotyledons</taxon>
        <taxon>Gunneridae</taxon>
        <taxon>Pentapetalae</taxon>
        <taxon>rosids</taxon>
        <taxon>fabids</taxon>
        <taxon>Fabales</taxon>
        <taxon>Fabaceae</taxon>
        <taxon>Papilionoideae</taxon>
        <taxon>50 kb inversion clade</taxon>
        <taxon>NPAAA clade</taxon>
        <taxon>Hologalegina</taxon>
        <taxon>IRL clade</taxon>
        <taxon>Fabeae</taxon>
        <taxon>Vicia</taxon>
    </lineage>
</organism>
<name>A0AAV0ZT13_VICFA</name>
<protein>
    <submittedName>
        <fullName evidence="3">Uncharacterized protein</fullName>
    </submittedName>
</protein>
<evidence type="ECO:0000313" key="3">
    <source>
        <dbReference type="EMBL" id="CAI8601640.1"/>
    </source>
</evidence>
<proteinExistence type="predicted"/>
<keyword evidence="4" id="KW-1185">Reference proteome</keyword>